<dbReference type="WBParaSite" id="HNAJ_0000658801-mRNA-1">
    <property type="protein sequence ID" value="HNAJ_0000658801-mRNA-1"/>
    <property type="gene ID" value="HNAJ_0000658801"/>
</dbReference>
<dbReference type="AlphaFoldDB" id="A0A0R3THP7"/>
<name>A0A0R3THP7_RODNA</name>
<accession>A0A0R3THP7</accession>
<evidence type="ECO:0000313" key="1">
    <source>
        <dbReference type="WBParaSite" id="HNAJ_0000658801-mRNA-1"/>
    </source>
</evidence>
<protein>
    <submittedName>
        <fullName evidence="1">Ribulose-1,5-bisphosphate carboxylase/oxygenase large subunit</fullName>
    </submittedName>
</protein>
<sequence>LICYYAELKRNQSHRQVFFWASVQVKRNSNTSANS</sequence>
<organism evidence="1">
    <name type="scientific">Rodentolepis nana</name>
    <name type="common">Dwarf tapeworm</name>
    <name type="synonym">Hymenolepis nana</name>
    <dbReference type="NCBI Taxonomy" id="102285"/>
    <lineage>
        <taxon>Eukaryota</taxon>
        <taxon>Metazoa</taxon>
        <taxon>Spiralia</taxon>
        <taxon>Lophotrochozoa</taxon>
        <taxon>Platyhelminthes</taxon>
        <taxon>Cestoda</taxon>
        <taxon>Eucestoda</taxon>
        <taxon>Cyclophyllidea</taxon>
        <taxon>Hymenolepididae</taxon>
        <taxon>Rodentolepis</taxon>
    </lineage>
</organism>
<proteinExistence type="predicted"/>
<reference evidence="1" key="1">
    <citation type="submission" date="2017-02" db="UniProtKB">
        <authorList>
            <consortium name="WormBaseParasite"/>
        </authorList>
    </citation>
    <scope>IDENTIFICATION</scope>
</reference>